<keyword evidence="2" id="KW-1185">Reference proteome</keyword>
<evidence type="ECO:0000313" key="1">
    <source>
        <dbReference type="EMBL" id="KAJ2808257.1"/>
    </source>
</evidence>
<dbReference type="EMBL" id="JANBUN010000008">
    <property type="protein sequence ID" value="KAJ2808257.1"/>
    <property type="molecule type" value="Genomic_DNA"/>
</dbReference>
<protein>
    <submittedName>
        <fullName evidence="1">Uncharacterized protein</fullName>
    </submittedName>
</protein>
<reference evidence="1" key="1">
    <citation type="submission" date="2022-07" db="EMBL/GenBank/DDBJ databases">
        <title>Phylogenomic reconstructions and comparative analyses of Kickxellomycotina fungi.</title>
        <authorList>
            <person name="Reynolds N.K."/>
            <person name="Stajich J.E."/>
            <person name="Barry K."/>
            <person name="Grigoriev I.V."/>
            <person name="Crous P."/>
            <person name="Smith M.E."/>
        </authorList>
    </citation>
    <scope>NUCLEOTIDE SEQUENCE</scope>
    <source>
        <strain evidence="1">BCRC 34780</strain>
    </source>
</reference>
<evidence type="ECO:0000313" key="2">
    <source>
        <dbReference type="Proteomes" id="UP001140087"/>
    </source>
</evidence>
<name>A0ACC1LGF8_9FUNG</name>
<dbReference type="Proteomes" id="UP001140087">
    <property type="component" value="Unassembled WGS sequence"/>
</dbReference>
<proteinExistence type="predicted"/>
<sequence length="180" mass="19482">MCRGKNPITSEQDLPPPYEATWSPSYQAPASSSDKDPASSSDKAPPPVDSGAQNVVEAPTDRDTHPQQQPVDQAVRLQQQSADALAADGLIRLPMGIECPRCHAQVITYVKSRLGVKNVLGAIVVGVAAPPLFWLPLVMPGTHRRIHYCPKCDHKIGRGHRKNQVVYHTDTPHAGVSGFI</sequence>
<organism evidence="1 2">
    <name type="scientific">Coemansia helicoidea</name>
    <dbReference type="NCBI Taxonomy" id="1286919"/>
    <lineage>
        <taxon>Eukaryota</taxon>
        <taxon>Fungi</taxon>
        <taxon>Fungi incertae sedis</taxon>
        <taxon>Zoopagomycota</taxon>
        <taxon>Kickxellomycotina</taxon>
        <taxon>Kickxellomycetes</taxon>
        <taxon>Kickxellales</taxon>
        <taxon>Kickxellaceae</taxon>
        <taxon>Coemansia</taxon>
    </lineage>
</organism>
<accession>A0ACC1LGF8</accession>
<gene>
    <name evidence="1" type="ORF">H4R21_000142</name>
</gene>
<comment type="caution">
    <text evidence="1">The sequence shown here is derived from an EMBL/GenBank/DDBJ whole genome shotgun (WGS) entry which is preliminary data.</text>
</comment>